<comment type="caution">
    <text evidence="2">The sequence shown here is derived from an EMBL/GenBank/DDBJ whole genome shotgun (WGS) entry which is preliminary data.</text>
</comment>
<dbReference type="InterPro" id="IPR053733">
    <property type="entry name" value="Heme_Transport_Util_sf"/>
</dbReference>
<gene>
    <name evidence="2" type="ORF">P7V44_15660</name>
    <name evidence="3" type="ORF">Q5E86_01110</name>
</gene>
<dbReference type="RefSeq" id="WP_129465835.1">
    <property type="nucleotide sequence ID" value="NZ_JARRYG010000017.1"/>
</dbReference>
<organism evidence="2 4">
    <name type="scientific">Providencia huashanensis</name>
    <dbReference type="NCBI Taxonomy" id="3037798"/>
    <lineage>
        <taxon>Bacteria</taxon>
        <taxon>Pseudomonadati</taxon>
        <taxon>Pseudomonadota</taxon>
        <taxon>Gammaproteobacteria</taxon>
        <taxon>Enterobacterales</taxon>
        <taxon>Morganellaceae</taxon>
        <taxon>Providencia</taxon>
    </lineage>
</organism>
<reference evidence="2" key="1">
    <citation type="submission" date="2023-03" db="EMBL/GenBank/DDBJ databases">
        <title>a new species belonging to Providencia genus.</title>
        <authorList>
            <person name="Yang W."/>
            <person name="Hu F."/>
            <person name="Shen S."/>
            <person name="Ding L."/>
            <person name="Yin D."/>
        </authorList>
    </citation>
    <scope>NUCLEOTIDE SEQUENCE</scope>
    <source>
        <strain evidence="2">CRE-3FA-0001</strain>
    </source>
</reference>
<evidence type="ECO:0000313" key="5">
    <source>
        <dbReference type="Proteomes" id="UP001176478"/>
    </source>
</evidence>
<dbReference type="EMBL" id="JAUQTG010000001">
    <property type="protein sequence ID" value="MDO7854994.1"/>
    <property type="molecule type" value="Genomic_DNA"/>
</dbReference>
<evidence type="ECO:0000313" key="4">
    <source>
        <dbReference type="Proteomes" id="UP001156701"/>
    </source>
</evidence>
<evidence type="ECO:0000313" key="2">
    <source>
        <dbReference type="EMBL" id="MDG4697677.1"/>
    </source>
</evidence>
<dbReference type="GO" id="GO:0006826">
    <property type="term" value="P:iron ion transport"/>
    <property type="evidence" value="ECO:0007669"/>
    <property type="project" value="InterPro"/>
</dbReference>
<feature type="domain" description="Haemin-degrading HemS/ChuX" evidence="1">
    <location>
        <begin position="208"/>
        <end position="343"/>
    </location>
</feature>
<proteinExistence type="predicted"/>
<dbReference type="CDD" id="cd16830">
    <property type="entry name" value="HemS-like_N"/>
    <property type="match status" value="1"/>
</dbReference>
<dbReference type="Proteomes" id="UP001156701">
    <property type="component" value="Unassembled WGS sequence"/>
</dbReference>
<evidence type="ECO:0000259" key="1">
    <source>
        <dbReference type="Pfam" id="PF05171"/>
    </source>
</evidence>
<dbReference type="Pfam" id="PF05171">
    <property type="entry name" value="HemS"/>
    <property type="match status" value="2"/>
</dbReference>
<protein>
    <submittedName>
        <fullName evidence="2">ChuX/HutX family heme-like substrate-binding protein</fullName>
    </submittedName>
</protein>
<accession>A0AA42FJI3</accession>
<dbReference type="AlphaFoldDB" id="A0AA42FJI3"/>
<dbReference type="Gene3D" id="3.40.1570.10">
    <property type="entry name" value="HemS/ChuS/ChuX like domains"/>
    <property type="match status" value="2"/>
</dbReference>
<feature type="domain" description="Haemin-degrading HemS/ChuX" evidence="1">
    <location>
        <begin position="29"/>
        <end position="158"/>
    </location>
</feature>
<dbReference type="SUPFAM" id="SSF144064">
    <property type="entry name" value="Heme iron utilization protein-like"/>
    <property type="match status" value="1"/>
</dbReference>
<evidence type="ECO:0000313" key="3">
    <source>
        <dbReference type="EMBL" id="MDO7854994.1"/>
    </source>
</evidence>
<reference evidence="3" key="3">
    <citation type="journal article" date="2024" name="Int. J. Antimicrob. Agents">
        <title>Identification of a novel Providencia species showing multi-drug-resistant in three patients with hospital-acquired infection.</title>
        <authorList>
            <person name="Yang W."/>
            <person name="Chen J."/>
            <person name="Yang F."/>
            <person name="Ji P."/>
            <person name="Shen S."/>
            <person name="Yin D."/>
            <person name="Hu F."/>
        </authorList>
    </citation>
    <scope>NUCLEOTIDE SEQUENCE</scope>
    <source>
        <strain evidence="3">CRE-138-0111</strain>
    </source>
</reference>
<dbReference type="CDD" id="cd16831">
    <property type="entry name" value="HemS-like_C"/>
    <property type="match status" value="1"/>
</dbReference>
<reference evidence="3" key="2">
    <citation type="submission" date="2023-07" db="EMBL/GenBank/DDBJ databases">
        <authorList>
            <person name="Yang W."/>
            <person name="Chen J."/>
            <person name="Ji P."/>
            <person name="Hu F."/>
        </authorList>
    </citation>
    <scope>NUCLEOTIDE SEQUENCE</scope>
    <source>
        <strain evidence="3">CRE-138-0111</strain>
    </source>
</reference>
<keyword evidence="5" id="KW-1185">Reference proteome</keyword>
<dbReference type="Proteomes" id="UP001176478">
    <property type="component" value="Unassembled WGS sequence"/>
</dbReference>
<name>A0AA42FJI3_9GAMM</name>
<dbReference type="EMBL" id="JARRYG010000017">
    <property type="protein sequence ID" value="MDG4697677.1"/>
    <property type="molecule type" value="Genomic_DNA"/>
</dbReference>
<sequence length="349" mass="39937">MNSNSYSDYQKIRKEHKGIYAREIAAQLNISEAQLLHCRVGQDNVQRLSGKMPDILQSLASIGVAKGVTRNEYAVNIQIGQYDNARLSSHAGLFLNPRALDLRMFFAQWRSAFSLVEETTEGLRHSIQFFDKHGDALHKVFTTKSTNLDAWQTLIKQYVTSENRPLTIHEVKPFSERSIDRELAQKLEQEWRNMTDVHQFFTILKNNNLSRQQVFRVVSRKLAWQVPRSALSGLLSLAHQAQNEIMLFVGNRGCVQIFTGKISEITSLTVENTQTHWLNIIGPNCKLHIIENGIAECWVTRKPTKDGFVTSLEVFDTQGNQIIQMYGQRTEGTPEQDEWCKQVLALPHI</sequence>
<dbReference type="InterPro" id="IPR007845">
    <property type="entry name" value="HemS/ChuX_dom"/>
</dbReference>